<feature type="binding site" evidence="16">
    <location>
        <position position="79"/>
    </location>
    <ligand>
        <name>substrate</name>
    </ligand>
</feature>
<feature type="binding site" evidence="17">
    <location>
        <position position="38"/>
    </location>
    <ligand>
        <name>ATP</name>
        <dbReference type="ChEBI" id="CHEBI:30616"/>
    </ligand>
</feature>
<evidence type="ECO:0000256" key="8">
    <source>
        <dbReference type="ARBA" id="ARBA00022777"/>
    </source>
</evidence>
<evidence type="ECO:0000256" key="16">
    <source>
        <dbReference type="PIRSR" id="PIRSR600829-2"/>
    </source>
</evidence>
<dbReference type="GO" id="GO:0016301">
    <property type="term" value="F:kinase activity"/>
    <property type="evidence" value="ECO:0007669"/>
    <property type="project" value="UniProtKB-KW"/>
</dbReference>
<dbReference type="PANTHER" id="PTHR34299">
    <property type="entry name" value="DIACYLGLYCEROL KINASE"/>
    <property type="match status" value="1"/>
</dbReference>
<accession>A0A940SXA5</accession>
<keyword evidence="6 19" id="KW-0812">Transmembrane</keyword>
<dbReference type="Proteomes" id="UP000674938">
    <property type="component" value="Unassembled WGS sequence"/>
</dbReference>
<evidence type="ECO:0000256" key="17">
    <source>
        <dbReference type="PIRSR" id="PIRSR600829-3"/>
    </source>
</evidence>
<dbReference type="Pfam" id="PF01219">
    <property type="entry name" value="DAGK_prokar"/>
    <property type="match status" value="1"/>
</dbReference>
<dbReference type="InterPro" id="IPR033717">
    <property type="entry name" value="UDPK"/>
</dbReference>
<dbReference type="Gene3D" id="1.10.287.3610">
    <property type="match status" value="1"/>
</dbReference>
<evidence type="ECO:0000256" key="14">
    <source>
        <dbReference type="ARBA" id="ARBA00023264"/>
    </source>
</evidence>
<keyword evidence="12 19" id="KW-0472">Membrane</keyword>
<dbReference type="GO" id="GO:0005524">
    <property type="term" value="F:ATP binding"/>
    <property type="evidence" value="ECO:0007669"/>
    <property type="project" value="UniProtKB-KW"/>
</dbReference>
<proteinExistence type="inferred from homology"/>
<keyword evidence="4" id="KW-0444">Lipid biosynthesis</keyword>
<dbReference type="PANTHER" id="PTHR34299:SF1">
    <property type="entry name" value="DIACYLGLYCEROL KINASE"/>
    <property type="match status" value="1"/>
</dbReference>
<keyword evidence="21" id="KW-1185">Reference proteome</keyword>
<evidence type="ECO:0000256" key="5">
    <source>
        <dbReference type="ARBA" id="ARBA00022679"/>
    </source>
</evidence>
<comment type="caution">
    <text evidence="20">The sequence shown here is derived from an EMBL/GenBank/DDBJ whole genome shotgun (WGS) entry which is preliminary data.</text>
</comment>
<feature type="transmembrane region" description="Helical" evidence="19">
    <location>
        <begin position="41"/>
        <end position="61"/>
    </location>
</feature>
<keyword evidence="5" id="KW-0808">Transferase</keyword>
<dbReference type="GO" id="GO:0005886">
    <property type="term" value="C:plasma membrane"/>
    <property type="evidence" value="ECO:0007669"/>
    <property type="project" value="UniProtKB-SubCell"/>
</dbReference>
<dbReference type="CDD" id="cd14265">
    <property type="entry name" value="UDPK_IM_like"/>
    <property type="match status" value="1"/>
</dbReference>
<dbReference type="GO" id="GO:0008654">
    <property type="term" value="P:phospholipid biosynthetic process"/>
    <property type="evidence" value="ECO:0007669"/>
    <property type="project" value="UniProtKB-KW"/>
</dbReference>
<evidence type="ECO:0000256" key="15">
    <source>
        <dbReference type="PIRSR" id="PIRSR600829-1"/>
    </source>
</evidence>
<keyword evidence="8 20" id="KW-0418">Kinase</keyword>
<evidence type="ECO:0000256" key="9">
    <source>
        <dbReference type="ARBA" id="ARBA00022840"/>
    </source>
</evidence>
<evidence type="ECO:0000256" key="7">
    <source>
        <dbReference type="ARBA" id="ARBA00022741"/>
    </source>
</evidence>
<keyword evidence="18" id="KW-0460">Magnesium</keyword>
<organism evidence="20 21">
    <name type="scientific">Vagococcus allomyrinae</name>
    <dbReference type="NCBI Taxonomy" id="2794353"/>
    <lineage>
        <taxon>Bacteria</taxon>
        <taxon>Bacillati</taxon>
        <taxon>Bacillota</taxon>
        <taxon>Bacilli</taxon>
        <taxon>Lactobacillales</taxon>
        <taxon>Enterococcaceae</taxon>
        <taxon>Vagococcus</taxon>
    </lineage>
</organism>
<keyword evidence="10 19" id="KW-1133">Transmembrane helix</keyword>
<evidence type="ECO:0000256" key="4">
    <source>
        <dbReference type="ARBA" id="ARBA00022516"/>
    </source>
</evidence>
<keyword evidence="13" id="KW-0594">Phospholipid biosynthesis</keyword>
<dbReference type="EMBL" id="JAEEGA010000022">
    <property type="protein sequence ID" value="MBP1044115.1"/>
    <property type="molecule type" value="Genomic_DNA"/>
</dbReference>
<evidence type="ECO:0000256" key="11">
    <source>
        <dbReference type="ARBA" id="ARBA00023098"/>
    </source>
</evidence>
<dbReference type="RefSeq" id="WP_209532309.1">
    <property type="nucleotide sequence ID" value="NZ_JAEEGA010000022.1"/>
</dbReference>
<evidence type="ECO:0000256" key="1">
    <source>
        <dbReference type="ARBA" id="ARBA00004651"/>
    </source>
</evidence>
<evidence type="ECO:0000256" key="13">
    <source>
        <dbReference type="ARBA" id="ARBA00023209"/>
    </source>
</evidence>
<evidence type="ECO:0000256" key="19">
    <source>
        <dbReference type="SAM" id="Phobius"/>
    </source>
</evidence>
<protein>
    <submittedName>
        <fullName evidence="20">Diacylglycerol kinase family protein</fullName>
    </submittedName>
</protein>
<reference evidence="20" key="1">
    <citation type="submission" date="2020-12" db="EMBL/GenBank/DDBJ databases">
        <title>Vagococcus allomyrinae sp. nov. and Enterococcus lavae sp. nov., isolated from the larvae of Allomyrina dichotoma.</title>
        <authorList>
            <person name="Lee S.D."/>
        </authorList>
    </citation>
    <scope>NUCLEOTIDE SEQUENCE</scope>
    <source>
        <strain evidence="20">BWB3-3</strain>
    </source>
</reference>
<comment type="cofactor">
    <cofactor evidence="18">
        <name>Mg(2+)</name>
        <dbReference type="ChEBI" id="CHEBI:18420"/>
    </cofactor>
    <text evidence="18">Mn(2+), Zn(2+), Cd(2+) and Co(2+) support activity to lesser extents.</text>
</comment>
<evidence type="ECO:0000256" key="18">
    <source>
        <dbReference type="PIRSR" id="PIRSR600829-4"/>
    </source>
</evidence>
<evidence type="ECO:0000256" key="10">
    <source>
        <dbReference type="ARBA" id="ARBA00022989"/>
    </source>
</evidence>
<evidence type="ECO:0000256" key="12">
    <source>
        <dbReference type="ARBA" id="ARBA00023136"/>
    </source>
</evidence>
<keyword evidence="3" id="KW-1003">Cell membrane</keyword>
<name>A0A940SXA5_9ENTE</name>
<evidence type="ECO:0000256" key="2">
    <source>
        <dbReference type="ARBA" id="ARBA00005967"/>
    </source>
</evidence>
<keyword evidence="11" id="KW-0443">Lipid metabolism</keyword>
<dbReference type="AlphaFoldDB" id="A0A940SXA5"/>
<evidence type="ECO:0000256" key="6">
    <source>
        <dbReference type="ARBA" id="ARBA00022692"/>
    </source>
</evidence>
<feature type="binding site" evidence="18">
    <location>
        <position position="38"/>
    </location>
    <ligand>
        <name>a divalent metal cation</name>
        <dbReference type="ChEBI" id="CHEBI:60240"/>
    </ligand>
</feature>
<dbReference type="GO" id="GO:0046872">
    <property type="term" value="F:metal ion binding"/>
    <property type="evidence" value="ECO:0007669"/>
    <property type="project" value="UniProtKB-KW"/>
</dbReference>
<feature type="transmembrane region" description="Helical" evidence="19">
    <location>
        <begin position="110"/>
        <end position="135"/>
    </location>
</feature>
<evidence type="ECO:0000313" key="20">
    <source>
        <dbReference type="EMBL" id="MBP1044115.1"/>
    </source>
</evidence>
<feature type="active site" description="Proton acceptor" evidence="15">
    <location>
        <position position="79"/>
    </location>
</feature>
<sequence length="139" mass="15557">MPMDLHDNKQDEQVYKNKSFIASLEFALQGFRTAFKEERNLKAHVGLAIVAVIAGGIFKLALNEWLWLLLVIFLVIVMEIINTTAENIVDMVTNYHFNSIGKKVKDMAAAAVLLTACFAMLVGALIFVPKVWAILSKFL</sequence>
<feature type="binding site" evidence="17">
    <location>
        <begin position="105"/>
        <end position="106"/>
    </location>
    <ligand>
        <name>ATP</name>
        <dbReference type="ChEBI" id="CHEBI:30616"/>
    </ligand>
</feature>
<dbReference type="InterPro" id="IPR000829">
    <property type="entry name" value="DAGK"/>
</dbReference>
<feature type="transmembrane region" description="Helical" evidence="19">
    <location>
        <begin position="67"/>
        <end position="89"/>
    </location>
</feature>
<gene>
    <name evidence="20" type="ORF">I6N95_24190</name>
</gene>
<evidence type="ECO:0000313" key="21">
    <source>
        <dbReference type="Proteomes" id="UP000674938"/>
    </source>
</evidence>
<comment type="similarity">
    <text evidence="2">Belongs to the bacterial diacylglycerol kinase family.</text>
</comment>
<feature type="binding site" evidence="18">
    <location>
        <position position="86"/>
    </location>
    <ligand>
        <name>a divalent metal cation</name>
        <dbReference type="ChEBI" id="CHEBI:60240"/>
    </ligand>
</feature>
<keyword evidence="7 17" id="KW-0547">Nucleotide-binding</keyword>
<evidence type="ECO:0000256" key="3">
    <source>
        <dbReference type="ARBA" id="ARBA00022475"/>
    </source>
</evidence>
<keyword evidence="14" id="KW-1208">Phospholipid metabolism</keyword>
<feature type="binding site" evidence="17">
    <location>
        <position position="86"/>
    </location>
    <ligand>
        <name>ATP</name>
        <dbReference type="ChEBI" id="CHEBI:30616"/>
    </ligand>
</feature>
<dbReference type="InterPro" id="IPR036945">
    <property type="entry name" value="DAGK_sf"/>
</dbReference>
<keyword evidence="18" id="KW-0479">Metal-binding</keyword>
<keyword evidence="9 17" id="KW-0067">ATP-binding</keyword>
<comment type="subcellular location">
    <subcellularLocation>
        <location evidence="1">Cell membrane</location>
        <topology evidence="1">Multi-pass membrane protein</topology>
    </subcellularLocation>
</comment>